<protein>
    <submittedName>
        <fullName evidence="1">Uncharacterized protein</fullName>
    </submittedName>
</protein>
<comment type="caution">
    <text evidence="1">The sequence shown here is derived from an EMBL/GenBank/DDBJ whole genome shotgun (WGS) entry which is preliminary data.</text>
</comment>
<proteinExistence type="predicted"/>
<accession>A0ABS1TLG4</accession>
<keyword evidence="2" id="KW-1185">Reference proteome</keyword>
<reference evidence="1 2" key="1">
    <citation type="submission" date="2021-01" db="EMBL/GenBank/DDBJ databases">
        <title>Genome public.</title>
        <authorList>
            <person name="Liu C."/>
            <person name="Sun Q."/>
        </authorList>
    </citation>
    <scope>NUCLEOTIDE SEQUENCE [LARGE SCALE GENOMIC DNA]</scope>
    <source>
        <strain evidence="1 2">YIM B02564</strain>
    </source>
</reference>
<sequence length="157" mass="18137">MYAGFLVLGIFTTDYKDGKAYVVNADVRQERAYIDRLTPFYNVVINTPDAVESLENNTSNSIDLIYKLTKLKDAISSMQKEIKTTKAPEVYTAYQQYLIELSDEETALLQSVIAYHQDPNQDRMPEIQEQLDNVHDGIQNVKNQMNDIQKRLIRNQQ</sequence>
<gene>
    <name evidence="1" type="ORF">JK635_07910</name>
</gene>
<name>A0ABS1TLG4_9BACI</name>
<dbReference type="Proteomes" id="UP000623967">
    <property type="component" value="Unassembled WGS sequence"/>
</dbReference>
<evidence type="ECO:0000313" key="1">
    <source>
        <dbReference type="EMBL" id="MBL4952135.1"/>
    </source>
</evidence>
<organism evidence="1 2">
    <name type="scientific">Neobacillus paridis</name>
    <dbReference type="NCBI Taxonomy" id="2803862"/>
    <lineage>
        <taxon>Bacteria</taxon>
        <taxon>Bacillati</taxon>
        <taxon>Bacillota</taxon>
        <taxon>Bacilli</taxon>
        <taxon>Bacillales</taxon>
        <taxon>Bacillaceae</taxon>
        <taxon>Neobacillus</taxon>
    </lineage>
</organism>
<dbReference type="EMBL" id="JAESWB010000134">
    <property type="protein sequence ID" value="MBL4952135.1"/>
    <property type="molecule type" value="Genomic_DNA"/>
</dbReference>
<evidence type="ECO:0000313" key="2">
    <source>
        <dbReference type="Proteomes" id="UP000623967"/>
    </source>
</evidence>
<dbReference type="RefSeq" id="WP_202653414.1">
    <property type="nucleotide sequence ID" value="NZ_JAESWB010000134.1"/>
</dbReference>